<dbReference type="Gene3D" id="2.70.70.10">
    <property type="entry name" value="Glucose Permease (Domain IIA)"/>
    <property type="match status" value="1"/>
</dbReference>
<dbReference type="CDD" id="cd00118">
    <property type="entry name" value="LysM"/>
    <property type="match status" value="1"/>
</dbReference>
<reference evidence="5 6" key="1">
    <citation type="submission" date="2020-04" db="EMBL/GenBank/DDBJ databases">
        <title>Zoogloea sp. G-4-1-14 isolated from soil.</title>
        <authorList>
            <person name="Dahal R.H."/>
        </authorList>
    </citation>
    <scope>NUCLEOTIDE SEQUENCE [LARGE SCALE GENOMIC DNA]</scope>
    <source>
        <strain evidence="5 6">G-4-1-14</strain>
    </source>
</reference>
<feature type="region of interest" description="Disordered" evidence="2">
    <location>
        <begin position="126"/>
        <end position="151"/>
    </location>
</feature>
<proteinExistence type="inferred from homology"/>
<evidence type="ECO:0000256" key="2">
    <source>
        <dbReference type="SAM" id="MobiDB-lite"/>
    </source>
</evidence>
<feature type="compositionally biased region" description="Low complexity" evidence="2">
    <location>
        <begin position="126"/>
        <end position="135"/>
    </location>
</feature>
<dbReference type="Pfam" id="PF01476">
    <property type="entry name" value="LysM"/>
    <property type="match status" value="1"/>
</dbReference>
<name>A0A848G8W9_9RHOO</name>
<evidence type="ECO:0000313" key="5">
    <source>
        <dbReference type="EMBL" id="NML27724.1"/>
    </source>
</evidence>
<keyword evidence="6" id="KW-1185">Reference proteome</keyword>
<dbReference type="GO" id="GO:0032153">
    <property type="term" value="C:cell division site"/>
    <property type="evidence" value="ECO:0007669"/>
    <property type="project" value="TreeGrafter"/>
</dbReference>
<dbReference type="InterPro" id="IPR050570">
    <property type="entry name" value="Cell_wall_metabolism_enzyme"/>
</dbReference>
<feature type="region of interest" description="Disordered" evidence="2">
    <location>
        <begin position="171"/>
        <end position="219"/>
    </location>
</feature>
<dbReference type="SUPFAM" id="SSF54106">
    <property type="entry name" value="LysM domain"/>
    <property type="match status" value="1"/>
</dbReference>
<feature type="chain" id="PRO_5032641482" evidence="3">
    <location>
        <begin position="24"/>
        <end position="342"/>
    </location>
</feature>
<dbReference type="CDD" id="cd12797">
    <property type="entry name" value="M23_peptidase"/>
    <property type="match status" value="1"/>
</dbReference>
<dbReference type="EMBL" id="JABBGA010000017">
    <property type="protein sequence ID" value="NML27724.1"/>
    <property type="molecule type" value="Genomic_DNA"/>
</dbReference>
<evidence type="ECO:0000256" key="1">
    <source>
        <dbReference type="ARBA" id="ARBA00038420"/>
    </source>
</evidence>
<dbReference type="InterPro" id="IPR018392">
    <property type="entry name" value="LysM"/>
</dbReference>
<dbReference type="SMART" id="SM00257">
    <property type="entry name" value="LysM"/>
    <property type="match status" value="1"/>
</dbReference>
<dbReference type="Gene3D" id="3.10.350.10">
    <property type="entry name" value="LysM domain"/>
    <property type="match status" value="1"/>
</dbReference>
<feature type="region of interest" description="Disordered" evidence="2">
    <location>
        <begin position="312"/>
        <end position="342"/>
    </location>
</feature>
<sequence length="342" mass="36321">MMSSRFALCCVLVALGMTGCATTKSPAPVSERTRPVQPASADKGEQAAPPAPPRVARPGYYIVKPGDTLIRIALDNGQNYRDIAAWSGLENPNLIEVGQELRVRPPETTAVTRPVTSSPVEVKPAAGAAVAAPVPSDGVRREPLGGKQPYSEKAWAQAQKPEAPLVVARVEPKPEVKPELRPEQARPEQKPEARPEVKAEAKPEPKTEARADDAKAVGGNGTIEWGWPAAGKVIAGFNETSSKGVDLSGKPGDAVLAAAGGRVVYAGTGLRGYGKLVIVKHDNSYLSAYAHNQTLLVKEGQAVNKGQKIAELGDTDSDRPKLHFEIRRQGKPVDPGKYLPPR</sequence>
<evidence type="ECO:0000313" key="6">
    <source>
        <dbReference type="Proteomes" id="UP000580043"/>
    </source>
</evidence>
<feature type="compositionally biased region" description="Basic and acidic residues" evidence="2">
    <location>
        <begin position="316"/>
        <end position="328"/>
    </location>
</feature>
<dbReference type="SUPFAM" id="SSF51261">
    <property type="entry name" value="Duplicated hybrid motif"/>
    <property type="match status" value="1"/>
</dbReference>
<comment type="caution">
    <text evidence="5">The sequence shown here is derived from an EMBL/GenBank/DDBJ whole genome shotgun (WGS) entry which is preliminary data.</text>
</comment>
<dbReference type="PROSITE" id="PS51782">
    <property type="entry name" value="LYSM"/>
    <property type="match status" value="1"/>
</dbReference>
<dbReference type="InterPro" id="IPR016047">
    <property type="entry name" value="M23ase_b-sheet_dom"/>
</dbReference>
<feature type="compositionally biased region" description="Basic and acidic residues" evidence="2">
    <location>
        <begin position="171"/>
        <end position="215"/>
    </location>
</feature>
<keyword evidence="3" id="KW-0732">Signal</keyword>
<comment type="similarity">
    <text evidence="1">Belongs to the E.coli NlpD/Haemophilus LppB family.</text>
</comment>
<accession>A0A848G8W9</accession>
<evidence type="ECO:0000259" key="4">
    <source>
        <dbReference type="PROSITE" id="PS51782"/>
    </source>
</evidence>
<dbReference type="InterPro" id="IPR011055">
    <property type="entry name" value="Dup_hybrid_motif"/>
</dbReference>
<dbReference type="GO" id="GO:0004222">
    <property type="term" value="F:metalloendopeptidase activity"/>
    <property type="evidence" value="ECO:0007669"/>
    <property type="project" value="TreeGrafter"/>
</dbReference>
<dbReference type="AlphaFoldDB" id="A0A848G8W9"/>
<dbReference type="PANTHER" id="PTHR21666:SF263">
    <property type="entry name" value="MUREIN HYDROLASE ACTIVATOR NLPD"/>
    <property type="match status" value="1"/>
</dbReference>
<dbReference type="PROSITE" id="PS51257">
    <property type="entry name" value="PROKAR_LIPOPROTEIN"/>
    <property type="match status" value="1"/>
</dbReference>
<organism evidence="5 6">
    <name type="scientific">Zoogloea dura</name>
    <dbReference type="NCBI Taxonomy" id="2728840"/>
    <lineage>
        <taxon>Bacteria</taxon>
        <taxon>Pseudomonadati</taxon>
        <taxon>Pseudomonadota</taxon>
        <taxon>Betaproteobacteria</taxon>
        <taxon>Rhodocyclales</taxon>
        <taxon>Zoogloeaceae</taxon>
        <taxon>Zoogloea</taxon>
    </lineage>
</organism>
<dbReference type="GO" id="GO:0009279">
    <property type="term" value="C:cell outer membrane"/>
    <property type="evidence" value="ECO:0007669"/>
    <property type="project" value="TreeGrafter"/>
</dbReference>
<dbReference type="InterPro" id="IPR036779">
    <property type="entry name" value="LysM_dom_sf"/>
</dbReference>
<dbReference type="Proteomes" id="UP000580043">
    <property type="component" value="Unassembled WGS sequence"/>
</dbReference>
<feature type="region of interest" description="Disordered" evidence="2">
    <location>
        <begin position="23"/>
        <end position="56"/>
    </location>
</feature>
<feature type="signal peptide" evidence="3">
    <location>
        <begin position="1"/>
        <end position="23"/>
    </location>
</feature>
<protein>
    <submittedName>
        <fullName evidence="5">Peptidoglycan DD-metalloendopeptidase family protein</fullName>
    </submittedName>
</protein>
<dbReference type="RefSeq" id="WP_169147260.1">
    <property type="nucleotide sequence ID" value="NZ_JABBGA010000017.1"/>
</dbReference>
<dbReference type="PANTHER" id="PTHR21666">
    <property type="entry name" value="PEPTIDASE-RELATED"/>
    <property type="match status" value="1"/>
</dbReference>
<evidence type="ECO:0000256" key="3">
    <source>
        <dbReference type="SAM" id="SignalP"/>
    </source>
</evidence>
<dbReference type="Pfam" id="PF01551">
    <property type="entry name" value="Peptidase_M23"/>
    <property type="match status" value="1"/>
</dbReference>
<gene>
    <name evidence="5" type="ORF">HHL15_18370</name>
</gene>
<feature type="domain" description="LysM" evidence="4">
    <location>
        <begin position="59"/>
        <end position="103"/>
    </location>
</feature>